<comment type="caution">
    <text evidence="1">The sequence shown here is derived from an EMBL/GenBank/DDBJ whole genome shotgun (WGS) entry which is preliminary data.</text>
</comment>
<sequence>MIYNTDINIIGSIPDYHLIYKALPMLLNDQTELEDILVNNNEFDFRTEKSRKRFLSALNSAFVNENNDINEFVGNLINYFKNDENSQSVLLFWLFSINNKLFYELNRDVFLKYYFQGRAELPKESIIAYIKDLISRNEELKGKWSEITIETIASKYLTILKKLNLVEGNQKKKFKLNRITDEQLTIFINLINNLKDIKINLLEEELMSFTFISNENLLDRLKRIGKKDWIKLNYNGAILQVEPVFNNNNIIDGIYR</sequence>
<name>A0A543G629_9FLAO</name>
<dbReference type="InterPro" id="IPR023137">
    <property type="entry name" value="BrxA_sf"/>
</dbReference>
<dbReference type="InterPro" id="IPR014948">
    <property type="entry name" value="BrxA"/>
</dbReference>
<evidence type="ECO:0000313" key="2">
    <source>
        <dbReference type="Proteomes" id="UP000320773"/>
    </source>
</evidence>
<dbReference type="Pfam" id="PF08849">
    <property type="entry name" value="BrxA"/>
    <property type="match status" value="1"/>
</dbReference>
<dbReference type="Gene3D" id="1.10.3540.10">
    <property type="entry name" value="uncharacterized protein from magnetospirillum magneticum domain"/>
    <property type="match status" value="1"/>
</dbReference>
<dbReference type="AlphaFoldDB" id="A0A543G629"/>
<organism evidence="1 2">
    <name type="scientific">Flavobacterium branchiophilum</name>
    <dbReference type="NCBI Taxonomy" id="55197"/>
    <lineage>
        <taxon>Bacteria</taxon>
        <taxon>Pseudomonadati</taxon>
        <taxon>Bacteroidota</taxon>
        <taxon>Flavobacteriia</taxon>
        <taxon>Flavobacteriales</taxon>
        <taxon>Flavobacteriaceae</taxon>
        <taxon>Flavobacterium</taxon>
    </lineage>
</organism>
<dbReference type="EMBL" id="VFPJ01000001">
    <property type="protein sequence ID" value="TQM41515.1"/>
    <property type="molecule type" value="Genomic_DNA"/>
</dbReference>
<reference evidence="1 2" key="1">
    <citation type="submission" date="2019-06" db="EMBL/GenBank/DDBJ databases">
        <title>Genomic Encyclopedia of Archaeal and Bacterial Type Strains, Phase II (KMG-II): from individual species to whole genera.</title>
        <authorList>
            <person name="Goeker M."/>
        </authorList>
    </citation>
    <scope>NUCLEOTIDE SEQUENCE [LARGE SCALE GENOMIC DNA]</scope>
    <source>
        <strain evidence="1 2">DSM 24789</strain>
    </source>
</reference>
<accession>A0A543G629</accession>
<protein>
    <submittedName>
        <fullName evidence="1">Putative inner membrane protein DUF1819</fullName>
    </submittedName>
</protein>
<proteinExistence type="predicted"/>
<dbReference type="Proteomes" id="UP000320773">
    <property type="component" value="Unassembled WGS sequence"/>
</dbReference>
<evidence type="ECO:0000313" key="1">
    <source>
        <dbReference type="EMBL" id="TQM41515.1"/>
    </source>
</evidence>
<gene>
    <name evidence="1" type="ORF">BC670_2491</name>
</gene>
<dbReference type="RefSeq" id="WP_089081500.1">
    <property type="nucleotide sequence ID" value="NZ_VFPJ01000001.1"/>
</dbReference>